<evidence type="ECO:0000259" key="3">
    <source>
        <dbReference type="Pfam" id="PF01556"/>
    </source>
</evidence>
<dbReference type="GO" id="GO:0005829">
    <property type="term" value="C:cytosol"/>
    <property type="evidence" value="ECO:0000318"/>
    <property type="project" value="GO_Central"/>
</dbReference>
<dbReference type="GO" id="GO:0051082">
    <property type="term" value="F:unfolded protein binding"/>
    <property type="evidence" value="ECO:0000318"/>
    <property type="project" value="GO_Central"/>
</dbReference>
<name>B9S2Y2_RICCO</name>
<dbReference type="CDD" id="cd10747">
    <property type="entry name" value="DnaJ_C"/>
    <property type="match status" value="1"/>
</dbReference>
<dbReference type="eggNOG" id="KOG0714">
    <property type="taxonomic scope" value="Eukaryota"/>
</dbReference>
<dbReference type="InterPro" id="IPR008971">
    <property type="entry name" value="HSP40/DnaJ_pept-bd"/>
</dbReference>
<feature type="compositionally biased region" description="Polar residues" evidence="2">
    <location>
        <begin position="58"/>
        <end position="68"/>
    </location>
</feature>
<dbReference type="PANTHER" id="PTHR24078">
    <property type="entry name" value="DNAJ HOMOLOG SUBFAMILY C MEMBER"/>
    <property type="match status" value="1"/>
</dbReference>
<dbReference type="STRING" id="3988.B9S2Y2"/>
<dbReference type="InterPro" id="IPR051339">
    <property type="entry name" value="DnaJ_subfamily_B"/>
</dbReference>
<keyword evidence="1" id="KW-0143">Chaperone</keyword>
<reference evidence="5" key="1">
    <citation type="journal article" date="2010" name="Nat. Biotechnol.">
        <title>Draft genome sequence of the oilseed species Ricinus communis.</title>
        <authorList>
            <person name="Chan A.P."/>
            <person name="Crabtree J."/>
            <person name="Zhao Q."/>
            <person name="Lorenzi H."/>
            <person name="Orvis J."/>
            <person name="Puiu D."/>
            <person name="Melake-Berhan A."/>
            <person name="Jones K.M."/>
            <person name="Redman J."/>
            <person name="Chen G."/>
            <person name="Cahoon E.B."/>
            <person name="Gedil M."/>
            <person name="Stanke M."/>
            <person name="Haas B.J."/>
            <person name="Wortman J.R."/>
            <person name="Fraser-Liggett C.M."/>
            <person name="Ravel J."/>
            <person name="Rabinowicz P.D."/>
        </authorList>
    </citation>
    <scope>NUCLEOTIDE SEQUENCE [LARGE SCALE GENOMIC DNA]</scope>
    <source>
        <strain evidence="5">cv. Hale</strain>
    </source>
</reference>
<feature type="domain" description="Chaperone DnaJ C-terminal" evidence="3">
    <location>
        <begin position="101"/>
        <end position="257"/>
    </location>
</feature>
<dbReference type="Proteomes" id="UP000008311">
    <property type="component" value="Unassembled WGS sequence"/>
</dbReference>
<dbReference type="GO" id="GO:0051087">
    <property type="term" value="F:protein-folding chaperone binding"/>
    <property type="evidence" value="ECO:0000318"/>
    <property type="project" value="GO_Central"/>
</dbReference>
<dbReference type="GO" id="GO:0006457">
    <property type="term" value="P:protein folding"/>
    <property type="evidence" value="ECO:0007669"/>
    <property type="project" value="InterPro"/>
</dbReference>
<dbReference type="Gene3D" id="2.60.260.20">
    <property type="entry name" value="Urease metallochaperone UreE, N-terminal domain"/>
    <property type="match status" value="2"/>
</dbReference>
<evidence type="ECO:0000313" key="4">
    <source>
        <dbReference type="EMBL" id="EEF42137.1"/>
    </source>
</evidence>
<dbReference type="AlphaFoldDB" id="B9S2Y2"/>
<accession>B9S2Y2</accession>
<protein>
    <submittedName>
        <fullName evidence="4">Protein psi1, putative</fullName>
    </submittedName>
</protein>
<dbReference type="FunFam" id="2.60.260.20:FF:000002">
    <property type="entry name" value="Dnaj homolog subfamily b member"/>
    <property type="match status" value="1"/>
</dbReference>
<feature type="region of interest" description="Disordered" evidence="2">
    <location>
        <begin position="32"/>
        <end position="90"/>
    </location>
</feature>
<dbReference type="SUPFAM" id="SSF49493">
    <property type="entry name" value="HSP40/DnaJ peptide-binding domain"/>
    <property type="match status" value="2"/>
</dbReference>
<dbReference type="InParanoid" id="B9S2Y2"/>
<dbReference type="Pfam" id="PF01556">
    <property type="entry name" value="DnaJ_C"/>
    <property type="match status" value="1"/>
</dbReference>
<dbReference type="FunCoup" id="B9S2Y2">
    <property type="interactions" value="15"/>
</dbReference>
<dbReference type="PANTHER" id="PTHR24078:SF574">
    <property type="entry name" value="CHAPERONE DNAJ C-TERMINAL DOMAIN-CONTAINING PROTEIN"/>
    <property type="match status" value="1"/>
</dbReference>
<evidence type="ECO:0000313" key="5">
    <source>
        <dbReference type="Proteomes" id="UP000008311"/>
    </source>
</evidence>
<gene>
    <name evidence="4" type="ORF">RCOM_0563950</name>
</gene>
<proteinExistence type="predicted"/>
<organism evidence="4 5">
    <name type="scientific">Ricinus communis</name>
    <name type="common">Castor bean</name>
    <dbReference type="NCBI Taxonomy" id="3988"/>
    <lineage>
        <taxon>Eukaryota</taxon>
        <taxon>Viridiplantae</taxon>
        <taxon>Streptophyta</taxon>
        <taxon>Embryophyta</taxon>
        <taxon>Tracheophyta</taxon>
        <taxon>Spermatophyta</taxon>
        <taxon>Magnoliopsida</taxon>
        <taxon>eudicotyledons</taxon>
        <taxon>Gunneridae</taxon>
        <taxon>Pentapetalae</taxon>
        <taxon>rosids</taxon>
        <taxon>fabids</taxon>
        <taxon>Malpighiales</taxon>
        <taxon>Euphorbiaceae</taxon>
        <taxon>Acalyphoideae</taxon>
        <taxon>Acalypheae</taxon>
        <taxon>Ricinus</taxon>
    </lineage>
</organism>
<dbReference type="EMBL" id="EQ973853">
    <property type="protein sequence ID" value="EEF42137.1"/>
    <property type="molecule type" value="Genomic_DNA"/>
</dbReference>
<evidence type="ECO:0000256" key="1">
    <source>
        <dbReference type="ARBA" id="ARBA00023186"/>
    </source>
</evidence>
<feature type="compositionally biased region" description="Low complexity" evidence="2">
    <location>
        <begin position="69"/>
        <end position="81"/>
    </location>
</feature>
<feature type="compositionally biased region" description="Low complexity" evidence="2">
    <location>
        <begin position="33"/>
        <end position="56"/>
    </location>
</feature>
<dbReference type="InterPro" id="IPR002939">
    <property type="entry name" value="DnaJ_C"/>
</dbReference>
<evidence type="ECO:0000256" key="2">
    <source>
        <dbReference type="SAM" id="MobiDB-lite"/>
    </source>
</evidence>
<keyword evidence="5" id="KW-1185">Reference proteome</keyword>
<dbReference type="FunFam" id="2.60.260.20:FF:000006">
    <property type="entry name" value="DnaJ subfamily B member 13"/>
    <property type="match status" value="1"/>
</dbReference>
<sequence>MKSVHSYSMRGDNPASSNRYYKHKSLENCFPHLSSPLSRNGSRRSPSPSPSFLYRSVSRGSTESNHGFSSSSLSRNASRRSTTPIMFSNSTGMLKPPAVQKYLECTLEDLCHGCTKKIKVTRDVLTNTGQIVQEEELLTIDIKPGWKKGTKITFEGMGNERPGTCPADITFVIAEKRHPLFRREGDDLEIAVEIPLVKALTGCDISIPLLGGERTTLMIDDIIYPGFQKIVKGQGMPNTKEHGKKGNLKVIFLVEFPTELTNEQRSDVLSILEDSC</sequence>